<proteinExistence type="predicted"/>
<reference evidence="1 2" key="1">
    <citation type="submission" date="2020-08" db="EMBL/GenBank/DDBJ databases">
        <title>Sequencing the genomes of 1000 actinobacteria strains.</title>
        <authorList>
            <person name="Klenk H.-P."/>
        </authorList>
    </citation>
    <scope>NUCLEOTIDE SEQUENCE [LARGE SCALE GENOMIC DNA]</scope>
    <source>
        <strain evidence="1 2">DSM 19600</strain>
    </source>
</reference>
<dbReference type="Proteomes" id="UP000549113">
    <property type="component" value="Unassembled WGS sequence"/>
</dbReference>
<evidence type="ECO:0000313" key="1">
    <source>
        <dbReference type="EMBL" id="MBB4140359.1"/>
    </source>
</evidence>
<keyword evidence="2" id="KW-1185">Reference proteome</keyword>
<dbReference type="RefSeq" id="WP_183499894.1">
    <property type="nucleotide sequence ID" value="NZ_BAABCO010000004.1"/>
</dbReference>
<sequence>MPSAPALLADSIERAGVPSVVVDTRPLCRSLLRVEFELETVPAIAAEPGAHAAFRVAQTQFRHFTIAEIDPVRFRATIIAQQHRGHKGESTGAEQALATWAPGDHVNWCGIQVSRGLRWRPNSDAVLLGDASTVGLASAFARRALRDGCRLTGAVEVEADAVAAAKHLLPAFEVLTSQTLPGRGLDAWLADFGAEGKGAVAPLYYLAGGAHIIQRLRADLRFLGVPRKSILSHPFWAAGKQGLG</sequence>
<name>A0AA40VN30_9MICO</name>
<dbReference type="AlphaFoldDB" id="A0AA40VN30"/>
<comment type="caution">
    <text evidence="1">The sequence shown here is derived from an EMBL/GenBank/DDBJ whole genome shotgun (WGS) entry which is preliminary data.</text>
</comment>
<accession>A0AA40VN30</accession>
<dbReference type="EMBL" id="JACIFH010000001">
    <property type="protein sequence ID" value="MBB4140359.1"/>
    <property type="molecule type" value="Genomic_DNA"/>
</dbReference>
<organism evidence="1 2">
    <name type="scientific">Microbacterium invictum</name>
    <dbReference type="NCBI Taxonomy" id="515415"/>
    <lineage>
        <taxon>Bacteria</taxon>
        <taxon>Bacillati</taxon>
        <taxon>Actinomycetota</taxon>
        <taxon>Actinomycetes</taxon>
        <taxon>Micrococcales</taxon>
        <taxon>Microbacteriaceae</taxon>
        <taxon>Microbacterium</taxon>
    </lineage>
</organism>
<protein>
    <recommendedName>
        <fullName evidence="3">Siderophore-interacting protein</fullName>
    </recommendedName>
</protein>
<gene>
    <name evidence="1" type="ORF">BKA10_002153</name>
</gene>
<evidence type="ECO:0008006" key="3">
    <source>
        <dbReference type="Google" id="ProtNLM"/>
    </source>
</evidence>
<evidence type="ECO:0000313" key="2">
    <source>
        <dbReference type="Proteomes" id="UP000549113"/>
    </source>
</evidence>